<evidence type="ECO:0000256" key="7">
    <source>
        <dbReference type="SAM" id="MobiDB-lite"/>
    </source>
</evidence>
<keyword evidence="6" id="KW-0814">Transposable element</keyword>
<proteinExistence type="inferred from homology"/>
<evidence type="ECO:0000313" key="8">
    <source>
        <dbReference type="EMBL" id="SPF39269.1"/>
    </source>
</evidence>
<comment type="function">
    <text evidence="1 6">Required for the transposition of the insertion element.</text>
</comment>
<dbReference type="Pfam" id="PF00872">
    <property type="entry name" value="Transposase_mut"/>
    <property type="match status" value="1"/>
</dbReference>
<name>A0A2U3KHX3_9FIRM</name>
<gene>
    <name evidence="8" type="ORF">SBF1_2040001</name>
</gene>
<dbReference type="GO" id="GO:0003677">
    <property type="term" value="F:DNA binding"/>
    <property type="evidence" value="ECO:0007669"/>
    <property type="project" value="UniProtKB-UniRule"/>
</dbReference>
<dbReference type="AlphaFoldDB" id="A0A2U3KHX3"/>
<dbReference type="GO" id="GO:0004803">
    <property type="term" value="F:transposase activity"/>
    <property type="evidence" value="ECO:0007669"/>
    <property type="project" value="UniProtKB-UniRule"/>
</dbReference>
<reference evidence="9" key="1">
    <citation type="submission" date="2018-02" db="EMBL/GenBank/DDBJ databases">
        <authorList>
            <person name="Hausmann B."/>
        </authorList>
    </citation>
    <scope>NUCLEOTIDE SEQUENCE [LARGE SCALE GENOMIC DNA]</scope>
    <source>
        <strain evidence="9">Peat soil MAG SbF1</strain>
    </source>
</reference>
<dbReference type="OrthoDB" id="9779930at2"/>
<evidence type="ECO:0000256" key="4">
    <source>
        <dbReference type="ARBA" id="ARBA00023125"/>
    </source>
</evidence>
<feature type="region of interest" description="Disordered" evidence="7">
    <location>
        <begin position="49"/>
        <end position="68"/>
    </location>
</feature>
<dbReference type="PROSITE" id="PS01007">
    <property type="entry name" value="TRANSPOSASE_MUTATOR"/>
    <property type="match status" value="1"/>
</dbReference>
<comment type="similarity">
    <text evidence="2 6">Belongs to the transposase mutator family.</text>
</comment>
<keyword evidence="5 6" id="KW-0233">DNA recombination</keyword>
<dbReference type="PANTHER" id="PTHR33217:SF8">
    <property type="entry name" value="MUTATOR FAMILY TRANSPOSASE"/>
    <property type="match status" value="1"/>
</dbReference>
<dbReference type="InterPro" id="IPR001207">
    <property type="entry name" value="Transposase_mutator"/>
</dbReference>
<sequence length="402" mass="46324">MQDVRSQLASQVAKDCKTVEDVHNALKDLFKRTLQEILETEMSDHLGYEKNNVTGNNTGNSRNGYSSKSIKTSLGETELSIPRDRNGKFEPQIIKKYEKNAIEIEDQIIAMYAKGMSTRDIEAHMKDIYGIDVSADLVSKITDKIFPMITEWQSRPLERVYPIVFLDAVHFKVRKDNRIINKAAYSVLGIDVAGRKDILGIWIGENESASFWLGVCNDLKNRGVEDILIASKDGLSGFSDAISSVFPRTSIQLCVIHQIRNSMKYISYKDQKAVMVDLKKVYQALTLEEAEFAFEMFKETWGKKHPIVIKSWENNWQELTTYFSYPYGIRRLIYTTNTVEAYHRQLRKVTKTKSSFPTDDSLRKIIYLATKDITKKWTMPLQNWAECISQFVIQFEGRLNVF</sequence>
<evidence type="ECO:0000256" key="3">
    <source>
        <dbReference type="ARBA" id="ARBA00022578"/>
    </source>
</evidence>
<dbReference type="GO" id="GO:0006313">
    <property type="term" value="P:DNA transposition"/>
    <property type="evidence" value="ECO:0007669"/>
    <property type="project" value="UniProtKB-UniRule"/>
</dbReference>
<evidence type="ECO:0000256" key="1">
    <source>
        <dbReference type="ARBA" id="ARBA00002190"/>
    </source>
</evidence>
<keyword evidence="4 6" id="KW-0238">DNA-binding</keyword>
<evidence type="ECO:0000256" key="6">
    <source>
        <dbReference type="RuleBase" id="RU365089"/>
    </source>
</evidence>
<dbReference type="NCBIfam" id="NF033543">
    <property type="entry name" value="transpos_IS256"/>
    <property type="match status" value="1"/>
</dbReference>
<evidence type="ECO:0000313" key="9">
    <source>
        <dbReference type="Proteomes" id="UP000238916"/>
    </source>
</evidence>
<dbReference type="Proteomes" id="UP000238916">
    <property type="component" value="Unassembled WGS sequence"/>
</dbReference>
<dbReference type="PANTHER" id="PTHR33217">
    <property type="entry name" value="TRANSPOSASE FOR INSERTION SEQUENCE ELEMENT IS1081"/>
    <property type="match status" value="1"/>
</dbReference>
<accession>A0A2U3KHX3</accession>
<dbReference type="EMBL" id="OMOF01000118">
    <property type="protein sequence ID" value="SPF39269.1"/>
    <property type="molecule type" value="Genomic_DNA"/>
</dbReference>
<feature type="compositionally biased region" description="Polar residues" evidence="7">
    <location>
        <begin position="51"/>
        <end position="68"/>
    </location>
</feature>
<keyword evidence="3 6" id="KW-0815">Transposition</keyword>
<organism evidence="8 9">
    <name type="scientific">Candidatus Desulfosporosinus infrequens</name>
    <dbReference type="NCBI Taxonomy" id="2043169"/>
    <lineage>
        <taxon>Bacteria</taxon>
        <taxon>Bacillati</taxon>
        <taxon>Bacillota</taxon>
        <taxon>Clostridia</taxon>
        <taxon>Eubacteriales</taxon>
        <taxon>Desulfitobacteriaceae</taxon>
        <taxon>Desulfosporosinus</taxon>
    </lineage>
</organism>
<evidence type="ECO:0000256" key="2">
    <source>
        <dbReference type="ARBA" id="ARBA00010961"/>
    </source>
</evidence>
<evidence type="ECO:0000256" key="5">
    <source>
        <dbReference type="ARBA" id="ARBA00023172"/>
    </source>
</evidence>
<protein>
    <recommendedName>
        <fullName evidence="6">Mutator family transposase</fullName>
    </recommendedName>
</protein>